<feature type="region of interest" description="Disordered" evidence="1">
    <location>
        <begin position="339"/>
        <end position="373"/>
    </location>
</feature>
<reference evidence="4 5" key="1">
    <citation type="submission" date="2020-06" db="EMBL/GenBank/DDBJ databases">
        <title>Genomic analysis of Salicibibacter sp. NKC21-4.</title>
        <authorList>
            <person name="Oh Y.J."/>
        </authorList>
    </citation>
    <scope>NUCLEOTIDE SEQUENCE [LARGE SCALE GENOMIC DNA]</scope>
    <source>
        <strain evidence="4 5">NKC21-4</strain>
    </source>
</reference>
<dbReference type="CDD" id="cd07341">
    <property type="entry name" value="M56_BlaR1_MecR1_like"/>
    <property type="match status" value="1"/>
</dbReference>
<keyword evidence="5" id="KW-1185">Reference proteome</keyword>
<dbReference type="InterPro" id="IPR052173">
    <property type="entry name" value="Beta-lactam_resp_regulator"/>
</dbReference>
<dbReference type="PANTHER" id="PTHR34978:SF3">
    <property type="entry name" value="SLR0241 PROTEIN"/>
    <property type="match status" value="1"/>
</dbReference>
<feature type="transmembrane region" description="Helical" evidence="2">
    <location>
        <begin position="37"/>
        <end position="58"/>
    </location>
</feature>
<feature type="transmembrane region" description="Helical" evidence="2">
    <location>
        <begin position="78"/>
        <end position="99"/>
    </location>
</feature>
<feature type="transmembrane region" description="Helical" evidence="2">
    <location>
        <begin position="6"/>
        <end position="25"/>
    </location>
</feature>
<name>A0A7T6Z8B2_9BACI</name>
<dbReference type="AlphaFoldDB" id="A0A7T6Z8B2"/>
<evidence type="ECO:0000256" key="1">
    <source>
        <dbReference type="SAM" id="MobiDB-lite"/>
    </source>
</evidence>
<evidence type="ECO:0000256" key="2">
    <source>
        <dbReference type="SAM" id="Phobius"/>
    </source>
</evidence>
<dbReference type="Pfam" id="PF05569">
    <property type="entry name" value="Peptidase_M56"/>
    <property type="match status" value="1"/>
</dbReference>
<feature type="domain" description="Peptidase M56" evidence="3">
    <location>
        <begin position="79"/>
        <end position="275"/>
    </location>
</feature>
<dbReference type="KEGG" id="scib:HUG20_01255"/>
<gene>
    <name evidence="4" type="ORF">HUG20_01255</name>
</gene>
<organism evidence="4 5">
    <name type="scientific">Salicibibacter cibi</name>
    <dbReference type="NCBI Taxonomy" id="2743001"/>
    <lineage>
        <taxon>Bacteria</taxon>
        <taxon>Bacillati</taxon>
        <taxon>Bacillota</taxon>
        <taxon>Bacilli</taxon>
        <taxon>Bacillales</taxon>
        <taxon>Bacillaceae</taxon>
        <taxon>Salicibibacter</taxon>
    </lineage>
</organism>
<proteinExistence type="predicted"/>
<accession>A0A7T6Z8B2</accession>
<feature type="transmembrane region" description="Helical" evidence="2">
    <location>
        <begin position="285"/>
        <end position="306"/>
    </location>
</feature>
<evidence type="ECO:0000313" key="5">
    <source>
        <dbReference type="Proteomes" id="UP000595349"/>
    </source>
</evidence>
<dbReference type="EMBL" id="CP054706">
    <property type="protein sequence ID" value="QQK78666.1"/>
    <property type="molecule type" value="Genomic_DNA"/>
</dbReference>
<sequence>MTEMYIHIFIMTVVASIGFFIMKVANKATEKYLPASWHYYSSMMLFSLFALPIYAWFQSNAALSTATVFIPVNNAADTLFFIDMIPYVLLMGTVLFLGLHGYRYVKMHRWLQFACEESLDDHHLMAFRRAKQTLNIKRNIPVYISPYMTTPFIYGILKPKVVIPKLDFSQEELRHIFLHELTHYKRGDLVTKAMSLIIQAIHWFNPVVYMARQDMDRFGEFACDERITKHMDQTEKTRYCELLLVVLWNVLDQKEGHYAAMSQGRKHLERRLKAISTSRARWRRTILVCGTIFTVLIVALGTTAGFTANAHVETVEHHISEDSAVNGGYLVAQSIDKEDVKGEKSKWHDIYGKDEKKESKNKKGGDNDTDNKK</sequence>
<evidence type="ECO:0000313" key="4">
    <source>
        <dbReference type="EMBL" id="QQK78666.1"/>
    </source>
</evidence>
<dbReference type="Proteomes" id="UP000595349">
    <property type="component" value="Chromosome"/>
</dbReference>
<keyword evidence="2" id="KW-0812">Transmembrane</keyword>
<keyword evidence="2" id="KW-0472">Membrane</keyword>
<evidence type="ECO:0000259" key="3">
    <source>
        <dbReference type="Pfam" id="PF05569"/>
    </source>
</evidence>
<dbReference type="PANTHER" id="PTHR34978">
    <property type="entry name" value="POSSIBLE SENSOR-TRANSDUCER PROTEIN BLAR"/>
    <property type="match status" value="1"/>
</dbReference>
<keyword evidence="2" id="KW-1133">Transmembrane helix</keyword>
<protein>
    <submittedName>
        <fullName evidence="4">M56 family metallopeptidase</fullName>
    </submittedName>
</protein>
<dbReference type="InterPro" id="IPR008756">
    <property type="entry name" value="Peptidase_M56"/>
</dbReference>